<dbReference type="Pfam" id="PF02210">
    <property type="entry name" value="Laminin_G_2"/>
    <property type="match status" value="1"/>
</dbReference>
<dbReference type="CDD" id="cd00110">
    <property type="entry name" value="LamG"/>
    <property type="match status" value="1"/>
</dbReference>
<dbReference type="Proteomes" id="UP000695022">
    <property type="component" value="Unplaced"/>
</dbReference>
<feature type="chain" id="PRO_5046137044" evidence="2">
    <location>
        <begin position="27"/>
        <end position="1394"/>
    </location>
</feature>
<dbReference type="RefSeq" id="XP_014668355.1">
    <property type="nucleotide sequence ID" value="XM_014812869.1"/>
</dbReference>
<keyword evidence="4" id="KW-1185">Reference proteome</keyword>
<reference evidence="5" key="1">
    <citation type="submission" date="2025-08" db="UniProtKB">
        <authorList>
            <consortium name="RefSeq"/>
        </authorList>
    </citation>
    <scope>IDENTIFICATION</scope>
</reference>
<dbReference type="InterPro" id="IPR001791">
    <property type="entry name" value="Laminin_G"/>
</dbReference>
<dbReference type="SMART" id="SM00282">
    <property type="entry name" value="LamG"/>
    <property type="match status" value="2"/>
</dbReference>
<dbReference type="PANTHER" id="PTHR15036:SF85">
    <property type="entry name" value="SP2353, ISOFORM A"/>
    <property type="match status" value="1"/>
</dbReference>
<dbReference type="InterPro" id="IPR013320">
    <property type="entry name" value="ConA-like_dom_sf"/>
</dbReference>
<sequence>MAMGTVGRGFVLLLLAIVLLLDTAAGLEFQGRPNGYARYPKWTACHNASISFEFKSRQSKALLMYTDDGGTYDFFEVTLHRGKVKLQFHIGSEERKRVARIEGERTVNDGGWHKVEVRRNRHDTLLIVDGHVVARQFLATNFTFGNYDTNSDVYFGGVSGVSPHAFALPSVIYEPPRLNGHIRNVFFSNCSCGAIYRPALVDSDGVATYPLETCERFTAREPCSEGCICISQDREPACDCELMKQCQPGPITHYFLPMDDRDGRHLVNPSGLEAEVFGAPGVIDGVVGNALTLNGKHQWVQIGGREEDLNPCFVDLEKCMDAGDGITFGESLHRGNTFMMWLKLDHGDDDYKIILSNGGHSPQSHGVALLHADQRFEVRYREKNGLEWRAKSGPVSPAWWYHLTWTWNRNEGLSLFINGDLVDRDARPVRRSAGSIQLEQKRTFIIGRASDDTDKRHFGTFAIDNFNFWAVQQPADRIREIGPMYEFYLPMNSIKAGKLEAKGITATPHGGAGLALGKINNGLSLTGNGQYVDLGDTSQTCLSNIDVCHHGLTISTWIYFAQIPTETMHYMSSGENGFSLFCENRMLYAKFSTARQTWTVEWRYPKERQWLYLEMSWDIVDGLQMFVNNEMVSEDQRGEPHDSMADASSHLYIGRDNHEMRPGAYAEAVFDETEMWYGRREALIRLGFILRGTLPVNRFPMDSADGNKLHHPDEMQYKALLYENPKFVRGKISKALKLNGENQYVDFGPQTDSCFGNLDLCHHGSTLTFWVNFSTFRPLQYIISTPSYNVFVNNRGQLTAIYSTGTKTWTVTTSERFTPNRWYLVELSWHADRGLEMFVDTERTDGNTTPTEQITTISDKSVYLGRINRQLGSTKYGAFSIDEMEYWHATRDTLLAFGKIVRGNVSHEVLAMEGVSAGEVVGSSIPAKVHGNPTITPGVIGNALEFGRGSAYGSYVDLGEQSNSWLGNPDLCQQGFTLSLWVMFPRLGRQVEILSGPYWELILDGTRVVANLNTKTKSWSIGSGRLDAHTWYRVDVTWHPDSGLELYVNDRKVDSEVGYTEQPNTAQRRGLLTVGNSRYEELVVDQVQFWKAHRDYLLAFDIVKRGDIGHTSVSMDAGSLSGYTTHGRPDAVAGVIAGAVHFDGRRQYVDLGVLPTCFASGSCSEGFMFTMWAKIENLDGNAYLLSGPYYSLYYAAGRLHAAVNANGRKWEVSAGNVQQNTWHLVDVSWHPVTGLELYVDDVKVAGTADSSEHSRTITDHHTFISRGNSQETFRAYGKGTLDEVQLWNAGRGILTSTGLILRGYVPSQHLPMDVLRGSTMPHPNLTISVTGDARLVTGKKNYALKLSARDSTLNLGNHSESVASVLVGRFPGTANEAVRLYLDGERWTGQVDSD</sequence>
<organism evidence="4 5">
    <name type="scientific">Priapulus caudatus</name>
    <name type="common">Priapulid worm</name>
    <dbReference type="NCBI Taxonomy" id="37621"/>
    <lineage>
        <taxon>Eukaryota</taxon>
        <taxon>Metazoa</taxon>
        <taxon>Ecdysozoa</taxon>
        <taxon>Scalidophora</taxon>
        <taxon>Priapulida</taxon>
        <taxon>Priapulimorpha</taxon>
        <taxon>Priapulimorphida</taxon>
        <taxon>Priapulidae</taxon>
        <taxon>Priapulus</taxon>
    </lineage>
</organism>
<dbReference type="Gene3D" id="2.60.120.200">
    <property type="match status" value="6"/>
</dbReference>
<evidence type="ECO:0000313" key="5">
    <source>
        <dbReference type="RefSeq" id="XP_014668355.1"/>
    </source>
</evidence>
<evidence type="ECO:0000313" key="4">
    <source>
        <dbReference type="Proteomes" id="UP000695022"/>
    </source>
</evidence>
<dbReference type="PANTHER" id="PTHR15036">
    <property type="entry name" value="PIKACHURIN-LIKE PROTEIN"/>
    <property type="match status" value="1"/>
</dbReference>
<dbReference type="SUPFAM" id="SSF49899">
    <property type="entry name" value="Concanavalin A-like lectins/glucanases"/>
    <property type="match status" value="6"/>
</dbReference>
<keyword evidence="2" id="KW-0732">Signal</keyword>
<gene>
    <name evidence="5" type="primary">LOC106809700</name>
</gene>
<feature type="signal peptide" evidence="2">
    <location>
        <begin position="1"/>
        <end position="26"/>
    </location>
</feature>
<evidence type="ECO:0000259" key="3">
    <source>
        <dbReference type="PROSITE" id="PS50025"/>
    </source>
</evidence>
<name>A0ABM1E834_PRICU</name>
<protein>
    <submittedName>
        <fullName evidence="5">Uncharacterized protein LOC106809700</fullName>
    </submittedName>
</protein>
<evidence type="ECO:0000256" key="2">
    <source>
        <dbReference type="SAM" id="SignalP"/>
    </source>
</evidence>
<accession>A0ABM1E834</accession>
<dbReference type="InterPro" id="IPR050372">
    <property type="entry name" value="Neurexin-related_CASP"/>
</dbReference>
<comment type="caution">
    <text evidence="1">Lacks conserved residue(s) required for the propagation of feature annotation.</text>
</comment>
<dbReference type="PROSITE" id="PS50025">
    <property type="entry name" value="LAM_G_DOMAIN"/>
    <property type="match status" value="1"/>
</dbReference>
<evidence type="ECO:0000256" key="1">
    <source>
        <dbReference type="PROSITE-ProRule" id="PRU00122"/>
    </source>
</evidence>
<dbReference type="GeneID" id="106809700"/>
<proteinExistence type="predicted"/>
<feature type="domain" description="Laminin G" evidence="3">
    <location>
        <begin position="26"/>
        <end position="214"/>
    </location>
</feature>
<dbReference type="Pfam" id="PF13385">
    <property type="entry name" value="Laminin_G_3"/>
    <property type="match status" value="5"/>
</dbReference>